<dbReference type="Pfam" id="PF00534">
    <property type="entry name" value="Glycos_transf_1"/>
    <property type="match status" value="1"/>
</dbReference>
<evidence type="ECO:0000256" key="1">
    <source>
        <dbReference type="ARBA" id="ARBA00022679"/>
    </source>
</evidence>
<dbReference type="SUPFAM" id="SSF53756">
    <property type="entry name" value="UDP-Glycosyltransferase/glycogen phosphorylase"/>
    <property type="match status" value="1"/>
</dbReference>
<organism evidence="4 5">
    <name type="scientific">Candidatus Uhrbacteria bacterium RIFOXYC2_FULL_47_19</name>
    <dbReference type="NCBI Taxonomy" id="1802424"/>
    <lineage>
        <taxon>Bacteria</taxon>
        <taxon>Candidatus Uhriibacteriota</taxon>
    </lineage>
</organism>
<evidence type="ECO:0008006" key="6">
    <source>
        <dbReference type="Google" id="ProtNLM"/>
    </source>
</evidence>
<accession>A0A1F7WEY7</accession>
<evidence type="ECO:0000313" key="4">
    <source>
        <dbReference type="EMBL" id="OGM00615.1"/>
    </source>
</evidence>
<dbReference type="PANTHER" id="PTHR46401:SF2">
    <property type="entry name" value="GLYCOSYLTRANSFERASE WBBK-RELATED"/>
    <property type="match status" value="1"/>
</dbReference>
<dbReference type="STRING" id="1802424.A2480_00585"/>
<dbReference type="GO" id="GO:0009103">
    <property type="term" value="P:lipopolysaccharide biosynthetic process"/>
    <property type="evidence" value="ECO:0007669"/>
    <property type="project" value="TreeGrafter"/>
</dbReference>
<dbReference type="CDD" id="cd03809">
    <property type="entry name" value="GT4_MtfB-like"/>
    <property type="match status" value="1"/>
</dbReference>
<name>A0A1F7WEY7_9BACT</name>
<dbReference type="GO" id="GO:0016757">
    <property type="term" value="F:glycosyltransferase activity"/>
    <property type="evidence" value="ECO:0007669"/>
    <property type="project" value="InterPro"/>
</dbReference>
<dbReference type="EMBL" id="MGFG01000028">
    <property type="protein sequence ID" value="OGM00615.1"/>
    <property type="molecule type" value="Genomic_DNA"/>
</dbReference>
<dbReference type="Pfam" id="PF13439">
    <property type="entry name" value="Glyco_transf_4"/>
    <property type="match status" value="1"/>
</dbReference>
<evidence type="ECO:0000259" key="2">
    <source>
        <dbReference type="Pfam" id="PF00534"/>
    </source>
</evidence>
<dbReference type="InterPro" id="IPR028098">
    <property type="entry name" value="Glyco_trans_4-like_N"/>
</dbReference>
<dbReference type="Gene3D" id="3.40.50.2000">
    <property type="entry name" value="Glycogen Phosphorylase B"/>
    <property type="match status" value="2"/>
</dbReference>
<reference evidence="4 5" key="1">
    <citation type="journal article" date="2016" name="Nat. Commun.">
        <title>Thousands of microbial genomes shed light on interconnected biogeochemical processes in an aquifer system.</title>
        <authorList>
            <person name="Anantharaman K."/>
            <person name="Brown C.T."/>
            <person name="Hug L.A."/>
            <person name="Sharon I."/>
            <person name="Castelle C.J."/>
            <person name="Probst A.J."/>
            <person name="Thomas B.C."/>
            <person name="Singh A."/>
            <person name="Wilkins M.J."/>
            <person name="Karaoz U."/>
            <person name="Brodie E.L."/>
            <person name="Williams K.H."/>
            <person name="Hubbard S.S."/>
            <person name="Banfield J.F."/>
        </authorList>
    </citation>
    <scope>NUCLEOTIDE SEQUENCE [LARGE SCALE GENOMIC DNA]</scope>
</reference>
<gene>
    <name evidence="4" type="ORF">A2480_00585</name>
</gene>
<feature type="domain" description="Glycosyl transferase family 1" evidence="2">
    <location>
        <begin position="211"/>
        <end position="362"/>
    </location>
</feature>
<keyword evidence="1" id="KW-0808">Transferase</keyword>
<dbReference type="InterPro" id="IPR001296">
    <property type="entry name" value="Glyco_trans_1"/>
</dbReference>
<protein>
    <recommendedName>
        <fullName evidence="6">Glycosyl transferase family 1 domain-containing protein</fullName>
    </recommendedName>
</protein>
<evidence type="ECO:0000259" key="3">
    <source>
        <dbReference type="Pfam" id="PF13439"/>
    </source>
</evidence>
<sequence length="388" mass="44297">MFKFGLNRRNRVNDDSRMILGIDASRANCSRRTGVEWYAYHVIQRLKKIVPADVRVVLYSRESLIDGLEQLPANWESRVLLWSPLYLWTQLRLSWEMLVNPPDVLYVPAHVLPPIRPHRSITTLHDVAFVTMSKAYSWYGRAFLILFTWLAVRWADALVTVSDFSKSEIVRLFHVDPSKILVAPLACDPEIFRPDFDSVDTSQCLTKLGIKSPYFLFVGRLEQKKNLSLLLAAFSLVRERLNCRLVLAGKRGRGFEDEFIALDRRWVDEVVELGYVDSIDLPYLYAGAEALVFPSRYEGFGIPILESFASGIPVVTLRSTSIPEVAGEAAFYAESTTAEALAEAMLAVRNDVELHQHLVSAGLERSREFSWERTTQGVWRAIESFLRH</sequence>
<feature type="domain" description="Glycosyltransferase subfamily 4-like N-terminal" evidence="3">
    <location>
        <begin position="34"/>
        <end position="190"/>
    </location>
</feature>
<proteinExistence type="predicted"/>
<evidence type="ECO:0000313" key="5">
    <source>
        <dbReference type="Proteomes" id="UP000176988"/>
    </source>
</evidence>
<dbReference type="AlphaFoldDB" id="A0A1F7WEY7"/>
<comment type="caution">
    <text evidence="4">The sequence shown here is derived from an EMBL/GenBank/DDBJ whole genome shotgun (WGS) entry which is preliminary data.</text>
</comment>
<dbReference type="Proteomes" id="UP000176988">
    <property type="component" value="Unassembled WGS sequence"/>
</dbReference>
<dbReference type="PANTHER" id="PTHR46401">
    <property type="entry name" value="GLYCOSYLTRANSFERASE WBBK-RELATED"/>
    <property type="match status" value="1"/>
</dbReference>